<dbReference type="EMBL" id="JARWAL010000008">
    <property type="protein sequence ID" value="MDR5893153.1"/>
    <property type="molecule type" value="Genomic_DNA"/>
</dbReference>
<evidence type="ECO:0000256" key="1">
    <source>
        <dbReference type="SAM" id="Phobius"/>
    </source>
</evidence>
<sequence length="294" mass="33515">MCKVKVSSKDLPGLYQSADSCSVRAQKVYFRSLMWYLLLLIVAALLPYLAKYDAMGALASAVLFLVTLGILIFLRAKRPDDIWYNGRAVAESVKTISWRWMMRADPYHHADTLDSVSRDFIRDLRKILSHNENLSHSLEAHSGVKEPITDRMRACRRLSIQDRLAVYKNYRIQDQASFYSGKAEFNKRRASRWFWASVALHSLAIIMLLYRIKEPTFIFPIEVVATAAGAALAWLQAKKHNELNSAYSLAAHEIVLIDGEALSVNDEKELSDFVVSSEAAFSREHTQWAARRID</sequence>
<feature type="domain" description="SMODS and SLOG-associating 2TM effector" evidence="3">
    <location>
        <begin position="12"/>
        <end position="163"/>
    </location>
</feature>
<reference evidence="4 5" key="1">
    <citation type="submission" date="2023-04" db="EMBL/GenBank/DDBJ databases">
        <title>A long-awaited taxogenomic arrangement of the family Halomonadaceae.</title>
        <authorList>
            <person name="De La Haba R."/>
            <person name="Chuvochina M."/>
            <person name="Wittouck S."/>
            <person name="Arahal D.R."/>
            <person name="Sanchez-Porro C."/>
            <person name="Hugenholtz P."/>
            <person name="Ventosa A."/>
        </authorList>
    </citation>
    <scope>NUCLEOTIDE SEQUENCE [LARGE SCALE GENOMIC DNA]</scope>
    <source>
        <strain evidence="4 5">DSM 17332</strain>
    </source>
</reference>
<dbReference type="NCBIfam" id="NF033610">
    <property type="entry name" value="SLATT_3"/>
    <property type="match status" value="1"/>
</dbReference>
<dbReference type="Pfam" id="PF18184">
    <property type="entry name" value="SLATT_3"/>
    <property type="match status" value="1"/>
</dbReference>
<feature type="domain" description="SMODS and SLOG-associating 2TM effector" evidence="2">
    <location>
        <begin position="167"/>
        <end position="288"/>
    </location>
</feature>
<proteinExistence type="predicted"/>
<evidence type="ECO:0000259" key="3">
    <source>
        <dbReference type="Pfam" id="PF18184"/>
    </source>
</evidence>
<comment type="caution">
    <text evidence="4">The sequence shown here is derived from an EMBL/GenBank/DDBJ whole genome shotgun (WGS) entry which is preliminary data.</text>
</comment>
<evidence type="ECO:0000313" key="5">
    <source>
        <dbReference type="Proteomes" id="UP001252270"/>
    </source>
</evidence>
<evidence type="ECO:0000259" key="2">
    <source>
        <dbReference type="Pfam" id="PF18181"/>
    </source>
</evidence>
<keyword evidence="5" id="KW-1185">Reference proteome</keyword>
<gene>
    <name evidence="4" type="ORF">QC820_10020</name>
</gene>
<name>A0ABU1GMD5_9GAMM</name>
<keyword evidence="1" id="KW-1133">Transmembrane helix</keyword>
<dbReference type="NCBIfam" id="NF033634">
    <property type="entry name" value="SLATT_1"/>
    <property type="match status" value="1"/>
</dbReference>
<accession>A0ABU1GMD5</accession>
<feature type="transmembrane region" description="Helical" evidence="1">
    <location>
        <begin position="56"/>
        <end position="74"/>
    </location>
</feature>
<dbReference type="InterPro" id="IPR040884">
    <property type="entry name" value="SLATT_1"/>
</dbReference>
<evidence type="ECO:0000313" key="4">
    <source>
        <dbReference type="EMBL" id="MDR5893153.1"/>
    </source>
</evidence>
<organism evidence="4 5">
    <name type="scientific">Halomonas mongoliensis</name>
    <dbReference type="NCBI Taxonomy" id="321265"/>
    <lineage>
        <taxon>Bacteria</taxon>
        <taxon>Pseudomonadati</taxon>
        <taxon>Pseudomonadota</taxon>
        <taxon>Gammaproteobacteria</taxon>
        <taxon>Oceanospirillales</taxon>
        <taxon>Halomonadaceae</taxon>
        <taxon>Halomonas</taxon>
    </lineage>
</organism>
<feature type="transmembrane region" description="Helical" evidence="1">
    <location>
        <begin position="33"/>
        <end position="50"/>
    </location>
</feature>
<feature type="transmembrane region" description="Helical" evidence="1">
    <location>
        <begin position="193"/>
        <end position="211"/>
    </location>
</feature>
<dbReference type="Proteomes" id="UP001252270">
    <property type="component" value="Unassembled WGS sequence"/>
</dbReference>
<keyword evidence="1" id="KW-0812">Transmembrane</keyword>
<keyword evidence="1" id="KW-0472">Membrane</keyword>
<dbReference type="InterPro" id="IPR041116">
    <property type="entry name" value="SLATT_3"/>
</dbReference>
<dbReference type="RefSeq" id="WP_309636803.1">
    <property type="nucleotide sequence ID" value="NZ_JARWAL010000008.1"/>
</dbReference>
<protein>
    <submittedName>
        <fullName evidence="4">DUF4231 domain-containing protein</fullName>
    </submittedName>
</protein>
<feature type="transmembrane region" description="Helical" evidence="1">
    <location>
        <begin position="217"/>
        <end position="235"/>
    </location>
</feature>
<dbReference type="Pfam" id="PF18181">
    <property type="entry name" value="SLATT_1"/>
    <property type="match status" value="1"/>
</dbReference>